<feature type="transmembrane region" description="Helical" evidence="1">
    <location>
        <begin position="50"/>
        <end position="69"/>
    </location>
</feature>
<evidence type="ECO:0000313" key="3">
    <source>
        <dbReference type="Proteomes" id="UP000769780"/>
    </source>
</evidence>
<evidence type="ECO:0000256" key="1">
    <source>
        <dbReference type="SAM" id="Phobius"/>
    </source>
</evidence>
<dbReference type="EMBL" id="JACWFH010000021">
    <property type="protein sequence ID" value="MBY0098334.1"/>
    <property type="molecule type" value="Genomic_DNA"/>
</dbReference>
<comment type="caution">
    <text evidence="2">The sequence shown here is derived from an EMBL/GenBank/DDBJ whole genome shotgun (WGS) entry which is preliminary data.</text>
</comment>
<keyword evidence="1" id="KW-1133">Transmembrane helix</keyword>
<dbReference type="RefSeq" id="WP_221874548.1">
    <property type="nucleotide sequence ID" value="NZ_JACWFH010000021.1"/>
</dbReference>
<dbReference type="Proteomes" id="UP000769780">
    <property type="component" value="Unassembled WGS sequence"/>
</dbReference>
<organism evidence="2 3">
    <name type="scientific">Mesobacillus maritimus</name>
    <dbReference type="NCBI Taxonomy" id="1643336"/>
    <lineage>
        <taxon>Bacteria</taxon>
        <taxon>Bacillati</taxon>
        <taxon>Bacillota</taxon>
        <taxon>Bacilli</taxon>
        <taxon>Bacillales</taxon>
        <taxon>Bacillaceae</taxon>
        <taxon>Mesobacillus</taxon>
    </lineage>
</organism>
<evidence type="ECO:0000313" key="2">
    <source>
        <dbReference type="EMBL" id="MBY0098334.1"/>
    </source>
</evidence>
<accession>A0ABS7K7V4</accession>
<proteinExistence type="predicted"/>
<protein>
    <submittedName>
        <fullName evidence="2">Uncharacterized protein</fullName>
    </submittedName>
</protein>
<gene>
    <name evidence="2" type="ORF">H0185_16160</name>
</gene>
<name>A0ABS7K7V4_9BACI</name>
<keyword evidence="1" id="KW-0812">Transmembrane</keyword>
<sequence length="108" mass="12748">MSQEKEKLKQKLDDELRHVKFTKQQDVLNRINHGTWKDKLSSFLDKEIEIPLMPVFAATTIIFLSWGIWTFTNEKDHQPLISHQELVEAGGNIYWKEQLERAVVLNEN</sequence>
<reference evidence="2 3" key="1">
    <citation type="submission" date="2020-07" db="EMBL/GenBank/DDBJ databases">
        <title>Fungal Genomes of the International Space Station.</title>
        <authorList>
            <person name="Seuylemezian A."/>
            <person name="Singh N.K."/>
            <person name="Wood J."/>
            <person name="Venkateswaran K."/>
        </authorList>
    </citation>
    <scope>NUCLEOTIDE SEQUENCE [LARGE SCALE GENOMIC DNA]</scope>
    <source>
        <strain evidence="2 3">PL-B2</strain>
    </source>
</reference>
<keyword evidence="3" id="KW-1185">Reference proteome</keyword>
<keyword evidence="1" id="KW-0472">Membrane</keyword>